<name>A0ABW6DHB8_9BACT</name>
<dbReference type="EMBL" id="JBBKXX010000001">
    <property type="protein sequence ID" value="MFD3408083.1"/>
    <property type="molecule type" value="Genomic_DNA"/>
</dbReference>
<sequence>MTLQSCSQEKQSENVAKDQTEAISAAWEESGEWVQKLSLSPSKIIRNASWGQDFASLQDTLELAESQPDKGKSYTLYFDDTDLNFSDITYIPNDQNKLTEIDFDIFVDSSEDVQPLIDKWKGYLDSKFGASEVKGQQILWAKDKNTRILLENVSTPKDPGIKLSFKSAN</sequence>
<evidence type="ECO:0000313" key="1">
    <source>
        <dbReference type="EMBL" id="MFD3408083.1"/>
    </source>
</evidence>
<evidence type="ECO:0000313" key="2">
    <source>
        <dbReference type="Proteomes" id="UP001598019"/>
    </source>
</evidence>
<organism evidence="1 2">
    <name type="scientific">Aquirufa esocilacus</name>
    <dbReference type="NCBI Taxonomy" id="3096513"/>
    <lineage>
        <taxon>Bacteria</taxon>
        <taxon>Pseudomonadati</taxon>
        <taxon>Bacteroidota</taxon>
        <taxon>Cytophagia</taxon>
        <taxon>Cytophagales</taxon>
        <taxon>Flectobacillaceae</taxon>
        <taxon>Aquirufa</taxon>
    </lineage>
</organism>
<proteinExistence type="predicted"/>
<comment type="caution">
    <text evidence="1">The sequence shown here is derived from an EMBL/GenBank/DDBJ whole genome shotgun (WGS) entry which is preliminary data.</text>
</comment>
<gene>
    <name evidence="1" type="ORF">SKC37_05405</name>
</gene>
<evidence type="ECO:0008006" key="3">
    <source>
        <dbReference type="Google" id="ProtNLM"/>
    </source>
</evidence>
<keyword evidence="2" id="KW-1185">Reference proteome</keyword>
<protein>
    <recommendedName>
        <fullName evidence="3">Lipoprotein</fullName>
    </recommendedName>
</protein>
<reference evidence="1 2" key="1">
    <citation type="submission" date="2024-03" db="EMBL/GenBank/DDBJ databases">
        <title>Aquirufa genome sequencing.</title>
        <authorList>
            <person name="Pitt A."/>
            <person name="Hahn M.W."/>
        </authorList>
    </citation>
    <scope>NUCLEOTIDE SEQUENCE [LARGE SCALE GENOMIC DNA]</scope>
    <source>
        <strain evidence="1 2">HETE-83D</strain>
    </source>
</reference>
<accession>A0ABW6DHB8</accession>
<dbReference type="Proteomes" id="UP001598019">
    <property type="component" value="Unassembled WGS sequence"/>
</dbReference>